<sequence>MHPRTHARTPPAVRVRGSACVPRARAVPCIAASVIRHPSSASAAALPSPSPPERPSADHDAAVARAWRLAERRAGDEPAARRHAGSPAGRDSATCVRVHVHAARHRRRRDALHGPERSADWGEPHESYSPSPTSPTHLDTRGRQHARPHPTHQPTIKRAACRPPPAAFRAPRYPAAYACCTPPPHITPTCISHRIARDATFIHPHRPRRLRGYVATRPLPPHPPTIKRAACRPSPAGSAPPRLATPTPAGGRRARTHATVPAPPCGARRLLAALRALASRSSQGGRRRCGSSRRICVHSRCLASPRSGFRGGGVGAPAPPGGGRAPAHLMWTRRTMPVVRLPIFYAKPSARIGVVRARTRSSASPHRLRTASSSSPSFPIPIFVLPRPHPISVPISFPSPISFPTASPSPSPSRPLRHHLLFRTSTPRR</sequence>
<feature type="region of interest" description="Disordered" evidence="1">
    <location>
        <begin position="215"/>
        <end position="262"/>
    </location>
</feature>
<evidence type="ECO:0000313" key="3">
    <source>
        <dbReference type="Proteomes" id="UP000054270"/>
    </source>
</evidence>
<name>A0A0D2NYV6_HYPSF</name>
<feature type="region of interest" description="Disordered" evidence="1">
    <location>
        <begin position="42"/>
        <end position="61"/>
    </location>
</feature>
<feature type="compositionally biased region" description="Basic residues" evidence="1">
    <location>
        <begin position="98"/>
        <end position="110"/>
    </location>
</feature>
<feature type="compositionally biased region" description="Basic and acidic residues" evidence="1">
    <location>
        <begin position="71"/>
        <end position="80"/>
    </location>
</feature>
<dbReference type="Proteomes" id="UP000054270">
    <property type="component" value="Unassembled WGS sequence"/>
</dbReference>
<feature type="compositionally biased region" description="Polar residues" evidence="1">
    <location>
        <begin position="128"/>
        <end position="137"/>
    </location>
</feature>
<protein>
    <submittedName>
        <fullName evidence="2">Uncharacterized protein</fullName>
    </submittedName>
</protein>
<organism evidence="2 3">
    <name type="scientific">Hypholoma sublateritium (strain FD-334 SS-4)</name>
    <dbReference type="NCBI Taxonomy" id="945553"/>
    <lineage>
        <taxon>Eukaryota</taxon>
        <taxon>Fungi</taxon>
        <taxon>Dikarya</taxon>
        <taxon>Basidiomycota</taxon>
        <taxon>Agaricomycotina</taxon>
        <taxon>Agaricomycetes</taxon>
        <taxon>Agaricomycetidae</taxon>
        <taxon>Agaricales</taxon>
        <taxon>Agaricineae</taxon>
        <taxon>Strophariaceae</taxon>
        <taxon>Hypholoma</taxon>
    </lineage>
</organism>
<evidence type="ECO:0000313" key="2">
    <source>
        <dbReference type="EMBL" id="KJA21631.1"/>
    </source>
</evidence>
<dbReference type="EMBL" id="KN817556">
    <property type="protein sequence ID" value="KJA21631.1"/>
    <property type="molecule type" value="Genomic_DNA"/>
</dbReference>
<feature type="region of interest" description="Disordered" evidence="1">
    <location>
        <begin position="402"/>
        <end position="429"/>
    </location>
</feature>
<feature type="compositionally biased region" description="Basic and acidic residues" evidence="1">
    <location>
        <begin position="111"/>
        <end position="126"/>
    </location>
</feature>
<keyword evidence="3" id="KW-1185">Reference proteome</keyword>
<feature type="region of interest" description="Disordered" evidence="1">
    <location>
        <begin position="71"/>
        <end position="158"/>
    </location>
</feature>
<evidence type="ECO:0000256" key="1">
    <source>
        <dbReference type="SAM" id="MobiDB-lite"/>
    </source>
</evidence>
<proteinExistence type="predicted"/>
<reference evidence="3" key="1">
    <citation type="submission" date="2014-04" db="EMBL/GenBank/DDBJ databases">
        <title>Evolutionary Origins and Diversification of the Mycorrhizal Mutualists.</title>
        <authorList>
            <consortium name="DOE Joint Genome Institute"/>
            <consortium name="Mycorrhizal Genomics Consortium"/>
            <person name="Kohler A."/>
            <person name="Kuo A."/>
            <person name="Nagy L.G."/>
            <person name="Floudas D."/>
            <person name="Copeland A."/>
            <person name="Barry K.W."/>
            <person name="Cichocki N."/>
            <person name="Veneault-Fourrey C."/>
            <person name="LaButti K."/>
            <person name="Lindquist E.A."/>
            <person name="Lipzen A."/>
            <person name="Lundell T."/>
            <person name="Morin E."/>
            <person name="Murat C."/>
            <person name="Riley R."/>
            <person name="Ohm R."/>
            <person name="Sun H."/>
            <person name="Tunlid A."/>
            <person name="Henrissat B."/>
            <person name="Grigoriev I.V."/>
            <person name="Hibbett D.S."/>
            <person name="Martin F."/>
        </authorList>
    </citation>
    <scope>NUCLEOTIDE SEQUENCE [LARGE SCALE GENOMIC DNA]</scope>
    <source>
        <strain evidence="3">FD-334 SS-4</strain>
    </source>
</reference>
<feature type="compositionally biased region" description="Basic residues" evidence="1">
    <location>
        <begin position="415"/>
        <end position="429"/>
    </location>
</feature>
<dbReference type="AlphaFoldDB" id="A0A0D2NYV6"/>
<gene>
    <name evidence="2" type="ORF">HYPSUDRAFT_216184</name>
</gene>
<accession>A0A0D2NYV6</accession>